<evidence type="ECO:0000256" key="1">
    <source>
        <dbReference type="ARBA" id="ARBA00006611"/>
    </source>
</evidence>
<feature type="compositionally biased region" description="Low complexity" evidence="2">
    <location>
        <begin position="491"/>
        <end position="501"/>
    </location>
</feature>
<dbReference type="eggNOG" id="arCOG01817">
    <property type="taxonomic scope" value="Archaea"/>
</dbReference>
<name>E1QQD8_VULDI</name>
<evidence type="ECO:0000259" key="3">
    <source>
        <dbReference type="Pfam" id="PF00437"/>
    </source>
</evidence>
<dbReference type="KEGG" id="vdi:Vdis_2257"/>
<feature type="compositionally biased region" description="Basic and acidic residues" evidence="2">
    <location>
        <begin position="506"/>
        <end position="523"/>
    </location>
</feature>
<feature type="domain" description="Bacterial type II secretion system protein E" evidence="3">
    <location>
        <begin position="212"/>
        <end position="389"/>
    </location>
</feature>
<dbReference type="Proteomes" id="UP000006681">
    <property type="component" value="Chromosome"/>
</dbReference>
<reference evidence="5" key="2">
    <citation type="journal article" date="2010" name="Stand. Genomic Sci.">
        <title>Complete genome sequence of Vulcanisaeta distributa type strain (IC-017T).</title>
        <authorList>
            <person name="Mavromatis K."/>
            <person name="Sikorski J."/>
            <person name="Pabst E."/>
            <person name="Teshima H."/>
            <person name="Lapidus A."/>
            <person name="Lucas S."/>
            <person name="Nolan M."/>
            <person name="Glavina Del Rio T."/>
            <person name="Cheng J."/>
            <person name="Bruce D."/>
            <person name="Goodwin L."/>
            <person name="Pitluck S."/>
            <person name="Liolios K."/>
            <person name="Ivanova N."/>
            <person name="Mikhailova N."/>
            <person name="Pati A."/>
            <person name="Chen A."/>
            <person name="Palaniappan K."/>
            <person name="Land M."/>
            <person name="Hauser L."/>
            <person name="Chang Y."/>
            <person name="Jeffries C."/>
            <person name="Rohde M."/>
            <person name="Spring S."/>
            <person name="Goker M."/>
            <person name="Wirth R."/>
            <person name="Woyke T."/>
            <person name="Bristow J."/>
            <person name="Eisen J."/>
            <person name="Markowitz V."/>
            <person name="Hugenholtz P."/>
            <person name="Klenk H."/>
            <person name="Kyrpides N."/>
        </authorList>
    </citation>
    <scope>NUCLEOTIDE SEQUENCE [LARGE SCALE GENOMIC DNA]</scope>
    <source>
        <strain evidence="5">DSM 14429 / JCM 11212 / NBRC 100878 / IC-017</strain>
    </source>
</reference>
<dbReference type="PANTHER" id="PTHR30486">
    <property type="entry name" value="TWITCHING MOTILITY PROTEIN PILT"/>
    <property type="match status" value="1"/>
</dbReference>
<dbReference type="HOGENOM" id="CLU_541458_0_0_2"/>
<protein>
    <submittedName>
        <fullName evidence="4">Type II secretion system protein E</fullName>
    </submittedName>
</protein>
<dbReference type="Gene3D" id="3.40.50.300">
    <property type="entry name" value="P-loop containing nucleotide triphosphate hydrolases"/>
    <property type="match status" value="1"/>
</dbReference>
<gene>
    <name evidence="4" type="ordered locus">Vdis_2257</name>
</gene>
<dbReference type="SUPFAM" id="SSF52540">
    <property type="entry name" value="P-loop containing nucleoside triphosphate hydrolases"/>
    <property type="match status" value="1"/>
</dbReference>
<dbReference type="Gene3D" id="3.30.450.370">
    <property type="match status" value="1"/>
</dbReference>
<dbReference type="Pfam" id="PF00437">
    <property type="entry name" value="T2SSE"/>
    <property type="match status" value="1"/>
</dbReference>
<evidence type="ECO:0000313" key="4">
    <source>
        <dbReference type="EMBL" id="ADN51625.1"/>
    </source>
</evidence>
<sequence length="523" mass="59146">MTMHVSRPKVIGEELVKHYVIEVDGIKTDIDVYRVVDPQYGTHDYIAYVIDNVPDWAIALPIEKIVEWIGSGMESSKAITKGLKEVSVKASQDNVMLATNLFLRWNNHYGPLTPVLMMDDVTDIYINKEGSKFGLGGIYVDHSELGLVRVIIGWEPYDVRKGKKVVKTIRFDFNGFVNYIMRRASRRAGTPITAYNPVASIVDSEFGVRISIEAEPVSMGSISIRVLPRRPWTLPEMVSRGMISIDDAARLWLLAEHKVPVLIIGPMGAGKTSLQNAIAYMLVNRPMAIIMDVAELFLPYHKVVKPMFERVSYAHGIRNINKAELIKQALRSGVDIIVLNEARSYEEFKALAEAITLGHGALTTFHADNFKAAEVRLENLGLEARDLLNIAVVVELGIMKQSRYNQVTNVYELVTHRFVRSIFNSDEYMKILGKTYGDEYVIKQLQYRRAFLMRAVNSGLNYEQLAGLLYAFYKDPEKFIKNVENNTAGTSNSGQNSQNNQEIPEEVLKLDEEFTNPFKDELK</sequence>
<organism evidence="4 5">
    <name type="scientific">Vulcanisaeta distributa (strain DSM 14429 / JCM 11212 / NBRC 100878 / IC-017)</name>
    <dbReference type="NCBI Taxonomy" id="572478"/>
    <lineage>
        <taxon>Archaea</taxon>
        <taxon>Thermoproteota</taxon>
        <taxon>Thermoprotei</taxon>
        <taxon>Thermoproteales</taxon>
        <taxon>Thermoproteaceae</taxon>
        <taxon>Vulcanisaeta</taxon>
    </lineage>
</organism>
<dbReference type="STRING" id="572478.Vdis_2257"/>
<dbReference type="InterPro" id="IPR050921">
    <property type="entry name" value="T4SS_GSP_E_ATPase"/>
</dbReference>
<dbReference type="InterPro" id="IPR027417">
    <property type="entry name" value="P-loop_NTPase"/>
</dbReference>
<accession>E1QQD8</accession>
<feature type="region of interest" description="Disordered" evidence="2">
    <location>
        <begin position="484"/>
        <end position="523"/>
    </location>
</feature>
<dbReference type="InterPro" id="IPR001482">
    <property type="entry name" value="T2SS/T4SS_dom"/>
</dbReference>
<evidence type="ECO:0000256" key="2">
    <source>
        <dbReference type="SAM" id="MobiDB-lite"/>
    </source>
</evidence>
<dbReference type="EMBL" id="CP002100">
    <property type="protein sequence ID" value="ADN51625.1"/>
    <property type="molecule type" value="Genomic_DNA"/>
</dbReference>
<evidence type="ECO:0000313" key="5">
    <source>
        <dbReference type="Proteomes" id="UP000006681"/>
    </source>
</evidence>
<keyword evidence="5" id="KW-1185">Reference proteome</keyword>
<dbReference type="GO" id="GO:0016887">
    <property type="term" value="F:ATP hydrolysis activity"/>
    <property type="evidence" value="ECO:0007669"/>
    <property type="project" value="InterPro"/>
</dbReference>
<dbReference type="PANTHER" id="PTHR30486:SF6">
    <property type="entry name" value="TYPE IV PILUS RETRACTATION ATPASE PILT"/>
    <property type="match status" value="1"/>
</dbReference>
<reference evidence="4 5" key="1">
    <citation type="journal article" date="2010" name="Stand. Genomic Sci.">
        <title>Complete genome sequence of Vulcanisaeta distributa type strain (IC-017).</title>
        <authorList>
            <person name="Mavromatis K."/>
            <person name="Sikorski J."/>
            <person name="Pabst E."/>
            <person name="Teshima H."/>
            <person name="Lapidus A."/>
            <person name="Lucas S."/>
            <person name="Nolan M."/>
            <person name="Glavina Del Rio T."/>
            <person name="Cheng J.F."/>
            <person name="Bruce D."/>
            <person name="Goodwin L."/>
            <person name="Pitluck S."/>
            <person name="Liolios K."/>
            <person name="Ivanova N."/>
            <person name="Mikhailova N."/>
            <person name="Pati A."/>
            <person name="Chen A."/>
            <person name="Palaniappan K."/>
            <person name="Land M."/>
            <person name="Hauser L."/>
            <person name="Chang Y.J."/>
            <person name="Jeffries C.D."/>
            <person name="Rohde M."/>
            <person name="Spring S."/>
            <person name="Goker M."/>
            <person name="Wirth R."/>
            <person name="Woyke T."/>
            <person name="Bristow J."/>
            <person name="Eisen J.A."/>
            <person name="Markowitz V."/>
            <person name="Hugenholtz P."/>
            <person name="Klenk H.P."/>
            <person name="Kyrpides N.C."/>
        </authorList>
    </citation>
    <scope>NUCLEOTIDE SEQUENCE [LARGE SCALE GENOMIC DNA]</scope>
    <source>
        <strain evidence="5">DSM 14429 / JCM 11212 / NBRC 100878 / IC-017</strain>
    </source>
</reference>
<dbReference type="AlphaFoldDB" id="E1QQD8"/>
<proteinExistence type="inferred from homology"/>
<comment type="similarity">
    <text evidence="1">Belongs to the GSP E family.</text>
</comment>